<evidence type="ECO:0000313" key="4">
    <source>
        <dbReference type="Proteomes" id="UP000294613"/>
    </source>
</evidence>
<dbReference type="RefSeq" id="WP_116441564.1">
    <property type="nucleotide sequence ID" value="NZ_BHEO01000005.1"/>
</dbReference>
<evidence type="ECO:0000313" key="2">
    <source>
        <dbReference type="EMBL" id="GBU04840.1"/>
    </source>
</evidence>
<dbReference type="AlphaFoldDB" id="A0A4V2UPY0"/>
<dbReference type="InterPro" id="IPR043740">
    <property type="entry name" value="DUF5685"/>
</dbReference>
<comment type="caution">
    <text evidence="3">The sequence shown here is derived from an EMBL/GenBank/DDBJ whole genome shotgun (WGS) entry which is preliminary data.</text>
</comment>
<keyword evidence="5" id="KW-1185">Reference proteome</keyword>
<evidence type="ECO:0000313" key="3">
    <source>
        <dbReference type="EMBL" id="TCS67700.1"/>
    </source>
</evidence>
<dbReference type="EMBL" id="SLZV01000015">
    <property type="protein sequence ID" value="TCS67700.1"/>
    <property type="molecule type" value="Genomic_DNA"/>
</dbReference>
<dbReference type="Proteomes" id="UP000294613">
    <property type="component" value="Unassembled WGS sequence"/>
</dbReference>
<feature type="region of interest" description="Disordered" evidence="1">
    <location>
        <begin position="273"/>
        <end position="292"/>
    </location>
</feature>
<dbReference type="EMBL" id="BHEO01000005">
    <property type="protein sequence ID" value="GBU04840.1"/>
    <property type="molecule type" value="Genomic_DNA"/>
</dbReference>
<evidence type="ECO:0000256" key="1">
    <source>
        <dbReference type="SAM" id="MobiDB-lite"/>
    </source>
</evidence>
<evidence type="ECO:0000313" key="5">
    <source>
        <dbReference type="Proteomes" id="UP000702954"/>
    </source>
</evidence>
<proteinExistence type="predicted"/>
<reference evidence="3 4" key="2">
    <citation type="submission" date="2019-03" db="EMBL/GenBank/DDBJ databases">
        <title>Genomic Encyclopedia of Type Strains, Phase IV (KMG-IV): sequencing the most valuable type-strain genomes for metagenomic binning, comparative biology and taxonomic classification.</title>
        <authorList>
            <person name="Goeker M."/>
        </authorList>
    </citation>
    <scope>NUCLEOTIDE SEQUENCE [LARGE SCALE GENOMIC DNA]</scope>
    <source>
        <strain evidence="3 4">DSM 103426</strain>
    </source>
</reference>
<name>A0A4V2UPY0_9FIRM</name>
<protein>
    <submittedName>
        <fullName evidence="3">Uncharacterized protein</fullName>
    </submittedName>
</protein>
<sequence>MFGYVTAYKPEMKMKDFYKYKAYYCGLCHVLEERHGLRGQVTLTYDMTFLVTLLTSLYEPETVHEKHRCMVHPLKEHDMLFNEITEYAADMNIVLTYYHFLDDWKDEKSKTALVGLHTYRKLYRQVEEKYPEKCRVIRKCLAKLQNYEKAGETDIDAVSGCFGKLMGELFLFRKDVWSKNLWKMGFYLGKFIYILDAYDDLEKDRAQGSYNPLLQMADEEGYEERCRQMLTMILAECSNCFEMLPCVENIDILRNILYVGVWNKFEEKSAAEDTAGKSRLEEEIKGEDRGEL</sequence>
<accession>A0A4V2UPY0</accession>
<gene>
    <name evidence="3" type="ORF">EDD74_11522</name>
    <name evidence="2" type="ORF">FAEUMB_13810</name>
</gene>
<organism evidence="3 4">
    <name type="scientific">Faecalimonas umbilicata</name>
    <dbReference type="NCBI Taxonomy" id="1912855"/>
    <lineage>
        <taxon>Bacteria</taxon>
        <taxon>Bacillati</taxon>
        <taxon>Bacillota</taxon>
        <taxon>Clostridia</taxon>
        <taxon>Lachnospirales</taxon>
        <taxon>Lachnospiraceae</taxon>
        <taxon>Faecalimonas</taxon>
    </lineage>
</organism>
<dbReference type="Proteomes" id="UP000702954">
    <property type="component" value="Unassembled WGS sequence"/>
</dbReference>
<dbReference type="Pfam" id="PF18937">
    <property type="entry name" value="DUF5685"/>
    <property type="match status" value="1"/>
</dbReference>
<reference evidence="2 5" key="1">
    <citation type="journal article" date="2018" name="Int. J. Syst. Evol. Microbiol.">
        <title>Draft Genome Sequence of Faecalimonas umbilicata JCM 30896T, an Acetate-Producing Bacterium Isolated from Human Feces.</title>
        <authorList>
            <person name="Sakamoto M."/>
            <person name="Ikeyama N."/>
            <person name="Yuki M."/>
            <person name="Ohkuma M."/>
        </authorList>
    </citation>
    <scope>NUCLEOTIDE SEQUENCE [LARGE SCALE GENOMIC DNA]</scope>
    <source>
        <strain evidence="2 5">EGH7</strain>
    </source>
</reference>